<dbReference type="EMBL" id="CP027783">
    <property type="protein sequence ID" value="AYW48871.1"/>
    <property type="molecule type" value="Genomic_DNA"/>
</dbReference>
<reference evidence="3 5" key="2">
    <citation type="journal article" date="2014" name="Int. J. Syst. Evol. Microbiol.">
        <title>Complete genome sequence of Corynebacterium casei LMG S-19264T (=DSM 44701T), isolated from a smear-ripened cheese.</title>
        <authorList>
            <consortium name="US DOE Joint Genome Institute (JGI-PGF)"/>
            <person name="Walter F."/>
            <person name="Albersmeier A."/>
            <person name="Kalinowski J."/>
            <person name="Ruckert C."/>
        </authorList>
    </citation>
    <scope>NUCLEOTIDE SEQUENCE [LARGE SCALE GENOMIC DNA]</scope>
    <source>
        <strain evidence="3 5">NBRC 114545</strain>
    </source>
</reference>
<evidence type="ECO:0000256" key="1">
    <source>
        <dbReference type="SAM" id="Phobius"/>
    </source>
</evidence>
<proteinExistence type="predicted"/>
<evidence type="ECO:0000313" key="5">
    <source>
        <dbReference type="Proteomes" id="UP001157039"/>
    </source>
</evidence>
<organism evidence="3 5">
    <name type="scientific">Tetragenococcus osmophilus</name>
    <dbReference type="NCBI Taxonomy" id="526944"/>
    <lineage>
        <taxon>Bacteria</taxon>
        <taxon>Bacillati</taxon>
        <taxon>Bacillota</taxon>
        <taxon>Bacilli</taxon>
        <taxon>Lactobacillales</taxon>
        <taxon>Enterococcaceae</taxon>
        <taxon>Tetragenococcus</taxon>
    </lineage>
</organism>
<feature type="transmembrane region" description="Helical" evidence="1">
    <location>
        <begin position="48"/>
        <end position="67"/>
    </location>
</feature>
<dbReference type="EMBL" id="BSUW01000001">
    <property type="protein sequence ID" value="GMA71304.1"/>
    <property type="molecule type" value="Genomic_DNA"/>
</dbReference>
<gene>
    <name evidence="2" type="ORF">C7K38_11065</name>
    <name evidence="3" type="ORF">GCM10025885_03530</name>
</gene>
<name>A0AA38CX87_9ENTE</name>
<protein>
    <submittedName>
        <fullName evidence="3">Uncharacterized protein</fullName>
    </submittedName>
</protein>
<dbReference type="Proteomes" id="UP000268310">
    <property type="component" value="Chromosome"/>
</dbReference>
<keyword evidence="1" id="KW-0472">Membrane</keyword>
<reference evidence="3" key="4">
    <citation type="submission" date="2023-02" db="EMBL/GenBank/DDBJ databases">
        <authorList>
            <person name="Sun Q."/>
            <person name="Mori K."/>
        </authorList>
    </citation>
    <scope>NUCLEOTIDE SEQUENCE</scope>
    <source>
        <strain evidence="3">NBRC 114545</strain>
    </source>
</reference>
<dbReference type="AlphaFoldDB" id="A0AA38CX87"/>
<evidence type="ECO:0000313" key="2">
    <source>
        <dbReference type="EMBL" id="AYW48871.1"/>
    </source>
</evidence>
<evidence type="ECO:0000313" key="4">
    <source>
        <dbReference type="Proteomes" id="UP000268310"/>
    </source>
</evidence>
<reference evidence="2 4" key="1">
    <citation type="journal article" date="2012" name="Int. J. Syst. Evol. Microbiol.">
        <title>Characterization of Tetragenococcus strains from sugar thick juice reveals a novel species, Tetragenococcus osmophilus sp. nov., and divides Tetragenococcus halophilus into two subspecies, T. halophilus subsp. halophilus subsp. nov. and T. halophilus subsp. flandriensis subsp. nov.</title>
        <authorList>
            <person name="Juste A."/>
            <person name="Van Trappen S."/>
            <person name="Verreth C."/>
            <person name="Cleenwerck I."/>
            <person name="De Vos P."/>
            <person name="Lievens B."/>
            <person name="Willems K.A."/>
        </authorList>
    </citation>
    <scope>NUCLEOTIDE SEQUENCE [LARGE SCALE GENOMIC DNA]</scope>
    <source>
        <strain evidence="2 4">JCM 31126</strain>
    </source>
</reference>
<evidence type="ECO:0000313" key="3">
    <source>
        <dbReference type="EMBL" id="GMA71304.1"/>
    </source>
</evidence>
<accession>A0AA38CX87</accession>
<keyword evidence="1" id="KW-0812">Transmembrane</keyword>
<dbReference type="Proteomes" id="UP001157039">
    <property type="component" value="Unassembled WGS sequence"/>
</dbReference>
<keyword evidence="4" id="KW-1185">Reference proteome</keyword>
<sequence>MCIYLPFYYGNAGPVVPVLNSTNYYFSSSANSKEQKNRTSKDPANTKFVGSFLFNIYIVVPSIYLCYNTNNNY</sequence>
<dbReference type="KEGG" id="too:C7K38_11065"/>
<keyword evidence="1" id="KW-1133">Transmembrane helix</keyword>
<reference evidence="2" key="3">
    <citation type="submission" date="2018-03" db="EMBL/GenBank/DDBJ databases">
        <authorList>
            <person name="Jeon C.O."/>
        </authorList>
    </citation>
    <scope>NUCLEOTIDE SEQUENCE</scope>
    <source>
        <strain evidence="2">JCM 31126</strain>
    </source>
</reference>